<keyword evidence="3 12" id="KW-0031">Aminopeptidase</keyword>
<evidence type="ECO:0000256" key="2">
    <source>
        <dbReference type="ARBA" id="ARBA00010136"/>
    </source>
</evidence>
<comment type="caution">
    <text evidence="17">The sequence shown here is derived from an EMBL/GenBank/DDBJ whole genome shotgun (WGS) entry which is preliminary data.</text>
</comment>
<keyword evidence="5 10" id="KW-0479">Metal-binding</keyword>
<dbReference type="Pfam" id="PF11838">
    <property type="entry name" value="ERAP1_C"/>
    <property type="match status" value="1"/>
</dbReference>
<dbReference type="InterPro" id="IPR050344">
    <property type="entry name" value="Peptidase_M1_aminopeptidases"/>
</dbReference>
<keyword evidence="8 12" id="KW-0482">Metalloprotease</keyword>
<dbReference type="InterPro" id="IPR027268">
    <property type="entry name" value="Peptidase_M4/M1_CTD_sf"/>
</dbReference>
<keyword evidence="4 12" id="KW-0645">Protease</keyword>
<sequence>MKRNTRHLLLATLSSLSLAASPAFAQDAAPAATAAAAPAPLADSVPSQLPRIARPSHYDIAVAPDAKALTFTGRVAIDLDLFESSTVITMNALDLSFTGASIAKADGSDATPLTATVDAGAQTVTFTAPNTLAPGQYKLTTDYKGVINTQANGLFALDYPDKATGEPRRGLFTQFEAPDARRFVPSFDEPSYKATFTLTATVPADQLAVSNMPIAHEMPAANGMKMVHFGTSPKMSSYLLFFGVGDFERMAKKSESGAEVGIVAPKGSGEQARFALDSLGPLLTYYGDYFGQPYPLPKLDNIAGPGQSQFFGAMENWGAIFTFERILLDDPAITSEATRQAIYGVQAHETAHQWFGDLVTMAWWDDLWLNEGFASWMATKVTDHYHPEWQPLLTRVGGRERAMGLDAYKTTHPILQTIRTVEDTNQAFDAITYQKGEAVISMLEAYAGEDVWKGGLRRYMAAHKYGNSRTDDLWNAVEAAGAQGLTAIAHDFTGQPGIPLIRMTGSRCEGGASVITVTQGEFSRDRRDTIDAEGRRWQVPMLVRTIDGKEQRVVVRDGKALIRSDNCGATILNGGQLGYFRTLYTPQALDALRGTFANIQPIDQLGLLSDNFALAVAGYQPMGAALGLLAATPTDANPYVLSEAADRYAQLHTIFDGDAATQAAIAARGAAALRPALSRLGFDPKADEPALDAVLRADVIRTLGAMGDAAVLAEARRRFASLDSDPKALDGPAKALWLGIVATNASAADWDKLHRLAHASKSTVERSTLYTLLGSAKDDALAQRALALSLTNEPGQTTSAAIIGRVAGHHADAAVDFVDANQARVDKLIDASARVRFLAGLAMNSDDPAMIARLEKKAAALPADVRKPYERTIAVLKVQTESTPRIRAETRAWLAGK</sequence>
<keyword evidence="18" id="KW-1185">Reference proteome</keyword>
<dbReference type="InterPro" id="IPR042097">
    <property type="entry name" value="Aminopeptidase_N-like_N_sf"/>
</dbReference>
<evidence type="ECO:0000313" key="17">
    <source>
        <dbReference type="EMBL" id="MBB5705651.1"/>
    </source>
</evidence>
<feature type="domain" description="Peptidase M1 membrane alanine aminopeptidase" evidence="14">
    <location>
        <begin position="274"/>
        <end position="490"/>
    </location>
</feature>
<keyword evidence="7 10" id="KW-0862">Zinc</keyword>
<dbReference type="InterPro" id="IPR034016">
    <property type="entry name" value="M1_APN-typ"/>
</dbReference>
<name>A0A7W9B456_9SPHN</name>
<protein>
    <recommendedName>
        <fullName evidence="12">Aminopeptidase</fullName>
        <ecNumber evidence="12">3.4.11.-</ecNumber>
    </recommendedName>
</protein>
<evidence type="ECO:0000256" key="12">
    <source>
        <dbReference type="RuleBase" id="RU364040"/>
    </source>
</evidence>
<dbReference type="FunFam" id="1.10.390.10:FF:000006">
    <property type="entry name" value="Puromycin-sensitive aminopeptidase"/>
    <property type="match status" value="1"/>
</dbReference>
<evidence type="ECO:0000256" key="8">
    <source>
        <dbReference type="ARBA" id="ARBA00023049"/>
    </source>
</evidence>
<feature type="binding site" evidence="10">
    <location>
        <position position="371"/>
    </location>
    <ligand>
        <name>Zn(2+)</name>
        <dbReference type="ChEBI" id="CHEBI:29105"/>
        <note>catalytic</note>
    </ligand>
</feature>
<dbReference type="GO" id="GO:0005737">
    <property type="term" value="C:cytoplasm"/>
    <property type="evidence" value="ECO:0007669"/>
    <property type="project" value="TreeGrafter"/>
</dbReference>
<dbReference type="AlphaFoldDB" id="A0A7W9B456"/>
<dbReference type="EMBL" id="JACIJH010000002">
    <property type="protein sequence ID" value="MBB5705651.1"/>
    <property type="molecule type" value="Genomic_DNA"/>
</dbReference>
<evidence type="ECO:0000259" key="15">
    <source>
        <dbReference type="Pfam" id="PF11838"/>
    </source>
</evidence>
<dbReference type="PANTHER" id="PTHR11533">
    <property type="entry name" value="PROTEASE M1 ZINC METALLOPROTEASE"/>
    <property type="match status" value="1"/>
</dbReference>
<dbReference type="GO" id="GO:0042277">
    <property type="term" value="F:peptide binding"/>
    <property type="evidence" value="ECO:0007669"/>
    <property type="project" value="TreeGrafter"/>
</dbReference>
<feature type="binding site" evidence="10">
    <location>
        <position position="352"/>
    </location>
    <ligand>
        <name>Zn(2+)</name>
        <dbReference type="ChEBI" id="CHEBI:29105"/>
        <note>catalytic</note>
    </ligand>
</feature>
<evidence type="ECO:0000313" key="18">
    <source>
        <dbReference type="Proteomes" id="UP000537161"/>
    </source>
</evidence>
<dbReference type="RefSeq" id="WP_184095910.1">
    <property type="nucleotide sequence ID" value="NZ_JACIJH010000002.1"/>
</dbReference>
<evidence type="ECO:0000256" key="6">
    <source>
        <dbReference type="ARBA" id="ARBA00022801"/>
    </source>
</evidence>
<evidence type="ECO:0000256" key="10">
    <source>
        <dbReference type="PIRSR" id="PIRSR634016-3"/>
    </source>
</evidence>
<evidence type="ECO:0000256" key="1">
    <source>
        <dbReference type="ARBA" id="ARBA00000098"/>
    </source>
</evidence>
<dbReference type="GO" id="GO:0008270">
    <property type="term" value="F:zinc ion binding"/>
    <property type="evidence" value="ECO:0007669"/>
    <property type="project" value="UniProtKB-UniRule"/>
</dbReference>
<dbReference type="GO" id="GO:0006508">
    <property type="term" value="P:proteolysis"/>
    <property type="evidence" value="ECO:0007669"/>
    <property type="project" value="UniProtKB-KW"/>
</dbReference>
<dbReference type="Gene3D" id="2.60.40.1730">
    <property type="entry name" value="tricorn interacting facor f3 domain"/>
    <property type="match status" value="1"/>
</dbReference>
<dbReference type="PRINTS" id="PR00756">
    <property type="entry name" value="ALADIPTASE"/>
</dbReference>
<dbReference type="SUPFAM" id="SSF63737">
    <property type="entry name" value="Leukotriene A4 hydrolase N-terminal domain"/>
    <property type="match status" value="1"/>
</dbReference>
<accession>A0A7W9B456</accession>
<dbReference type="SUPFAM" id="SSF55486">
    <property type="entry name" value="Metalloproteases ('zincins'), catalytic domain"/>
    <property type="match status" value="1"/>
</dbReference>
<evidence type="ECO:0000256" key="5">
    <source>
        <dbReference type="ARBA" id="ARBA00022723"/>
    </source>
</evidence>
<evidence type="ECO:0000259" key="16">
    <source>
        <dbReference type="Pfam" id="PF17900"/>
    </source>
</evidence>
<reference evidence="17 18" key="1">
    <citation type="submission" date="2020-08" db="EMBL/GenBank/DDBJ databases">
        <title>Genomic Encyclopedia of Type Strains, Phase IV (KMG-IV): sequencing the most valuable type-strain genomes for metagenomic binning, comparative biology and taxonomic classification.</title>
        <authorList>
            <person name="Goeker M."/>
        </authorList>
    </citation>
    <scope>NUCLEOTIDE SEQUENCE [LARGE SCALE GENOMIC DNA]</scope>
    <source>
        <strain evidence="17 18">DSM 27163</strain>
    </source>
</reference>
<feature type="chain" id="PRO_5030693218" description="Aminopeptidase" evidence="13">
    <location>
        <begin position="26"/>
        <end position="897"/>
    </location>
</feature>
<dbReference type="InterPro" id="IPR014782">
    <property type="entry name" value="Peptidase_M1_dom"/>
</dbReference>
<dbReference type="InterPro" id="IPR024571">
    <property type="entry name" value="ERAP1-like_C_dom"/>
</dbReference>
<evidence type="ECO:0000256" key="9">
    <source>
        <dbReference type="PIRSR" id="PIRSR634016-1"/>
    </source>
</evidence>
<dbReference type="Pfam" id="PF17900">
    <property type="entry name" value="Peptidase_M1_N"/>
    <property type="match status" value="1"/>
</dbReference>
<comment type="similarity">
    <text evidence="2 12">Belongs to the peptidase M1 family.</text>
</comment>
<comment type="cofactor">
    <cofactor evidence="10 12">
        <name>Zn(2+)</name>
        <dbReference type="ChEBI" id="CHEBI:29105"/>
    </cofactor>
    <text evidence="10 12">Binds 1 zinc ion per subunit.</text>
</comment>
<dbReference type="GO" id="GO:0043171">
    <property type="term" value="P:peptide catabolic process"/>
    <property type="evidence" value="ECO:0007669"/>
    <property type="project" value="TreeGrafter"/>
</dbReference>
<keyword evidence="6 12" id="KW-0378">Hydrolase</keyword>
<dbReference type="GO" id="GO:0016020">
    <property type="term" value="C:membrane"/>
    <property type="evidence" value="ECO:0007669"/>
    <property type="project" value="TreeGrafter"/>
</dbReference>
<comment type="catalytic activity">
    <reaction evidence="1">
        <text>Release of an N-terminal amino acid, Xaa-|-Yaa- from a peptide, amide or arylamide. Xaa is preferably Ala, but may be most amino acids including Pro (slow action). When a terminal hydrophobic residue is followed by a prolyl residue, the two may be released as an intact Xaa-Pro dipeptide.</text>
        <dbReference type="EC" id="3.4.11.2"/>
    </reaction>
</comment>
<feature type="domain" description="Aminopeptidase N-like N-terminal" evidence="16">
    <location>
        <begin position="55"/>
        <end position="239"/>
    </location>
</feature>
<organism evidence="17 18">
    <name type="scientific">Sphingopyxis panaciterrulae</name>
    <dbReference type="NCBI Taxonomy" id="462372"/>
    <lineage>
        <taxon>Bacteria</taxon>
        <taxon>Pseudomonadati</taxon>
        <taxon>Pseudomonadota</taxon>
        <taxon>Alphaproteobacteria</taxon>
        <taxon>Sphingomonadales</taxon>
        <taxon>Sphingomonadaceae</taxon>
        <taxon>Sphingopyxis</taxon>
    </lineage>
</organism>
<dbReference type="GO" id="GO:0005615">
    <property type="term" value="C:extracellular space"/>
    <property type="evidence" value="ECO:0007669"/>
    <property type="project" value="TreeGrafter"/>
</dbReference>
<evidence type="ECO:0000256" key="7">
    <source>
        <dbReference type="ARBA" id="ARBA00022833"/>
    </source>
</evidence>
<feature type="active site" description="Proton acceptor" evidence="9">
    <location>
        <position position="349"/>
    </location>
</feature>
<evidence type="ECO:0000256" key="11">
    <source>
        <dbReference type="PIRSR" id="PIRSR634016-4"/>
    </source>
</evidence>
<feature type="binding site" evidence="10">
    <location>
        <position position="348"/>
    </location>
    <ligand>
        <name>Zn(2+)</name>
        <dbReference type="ChEBI" id="CHEBI:29105"/>
        <note>catalytic</note>
    </ligand>
</feature>
<feature type="domain" description="ERAP1-like C-terminal" evidence="15">
    <location>
        <begin position="571"/>
        <end position="857"/>
    </location>
</feature>
<dbReference type="InterPro" id="IPR045357">
    <property type="entry name" value="Aminopeptidase_N-like_N"/>
</dbReference>
<dbReference type="GO" id="GO:0016285">
    <property type="term" value="F:alanyl aminopeptidase activity"/>
    <property type="evidence" value="ECO:0007669"/>
    <property type="project" value="UniProtKB-EC"/>
</dbReference>
<evidence type="ECO:0000256" key="3">
    <source>
        <dbReference type="ARBA" id="ARBA00022438"/>
    </source>
</evidence>
<evidence type="ECO:0000256" key="13">
    <source>
        <dbReference type="SAM" id="SignalP"/>
    </source>
</evidence>
<dbReference type="CDD" id="cd09601">
    <property type="entry name" value="M1_APN-Q_like"/>
    <property type="match status" value="1"/>
</dbReference>
<dbReference type="Gene3D" id="1.25.50.20">
    <property type="match status" value="1"/>
</dbReference>
<feature type="signal peptide" evidence="13">
    <location>
        <begin position="1"/>
        <end position="25"/>
    </location>
</feature>
<proteinExistence type="inferred from homology"/>
<evidence type="ECO:0000259" key="14">
    <source>
        <dbReference type="Pfam" id="PF01433"/>
    </source>
</evidence>
<keyword evidence="13" id="KW-0732">Signal</keyword>
<dbReference type="Proteomes" id="UP000537161">
    <property type="component" value="Unassembled WGS sequence"/>
</dbReference>
<dbReference type="Pfam" id="PF01433">
    <property type="entry name" value="Peptidase_M1"/>
    <property type="match status" value="1"/>
</dbReference>
<dbReference type="EC" id="3.4.11.-" evidence="12"/>
<evidence type="ECO:0000256" key="4">
    <source>
        <dbReference type="ARBA" id="ARBA00022670"/>
    </source>
</evidence>
<dbReference type="PANTHER" id="PTHR11533:SF174">
    <property type="entry name" value="PUROMYCIN-SENSITIVE AMINOPEPTIDASE-RELATED"/>
    <property type="match status" value="1"/>
</dbReference>
<gene>
    <name evidence="17" type="ORF">FHR21_000984</name>
</gene>
<dbReference type="Gene3D" id="1.10.390.10">
    <property type="entry name" value="Neutral Protease Domain 2"/>
    <property type="match status" value="1"/>
</dbReference>
<feature type="site" description="Transition state stabilizer" evidence="11">
    <location>
        <position position="433"/>
    </location>
</feature>
<dbReference type="GO" id="GO:0070006">
    <property type="term" value="F:metalloaminopeptidase activity"/>
    <property type="evidence" value="ECO:0007669"/>
    <property type="project" value="TreeGrafter"/>
</dbReference>
<dbReference type="InterPro" id="IPR001930">
    <property type="entry name" value="Peptidase_M1"/>
</dbReference>